<gene>
    <name evidence="2" type="ORF">ACFQ44_08345</name>
</gene>
<feature type="region of interest" description="Disordered" evidence="1">
    <location>
        <begin position="73"/>
        <end position="92"/>
    </location>
</feature>
<name>A0ABW4D275_9LACO</name>
<dbReference type="SUPFAM" id="SSF89447">
    <property type="entry name" value="AbrB/MazE/MraZ-like"/>
    <property type="match status" value="1"/>
</dbReference>
<sequence>MGFIPGSETIKISSKRQVVMPFVFRERLIISKSNQLRVTRNENGQLMLERFPSSLDWKELIAGMPVERVDIDSEGRYDPKKSPSFDEWMHEE</sequence>
<proteinExistence type="predicted"/>
<protein>
    <submittedName>
        <fullName evidence="2">AbrB family transcriptional regulator</fullName>
    </submittedName>
</protein>
<organism evidence="2 3">
    <name type="scientific">Levilactobacillus lanxiensis</name>
    <dbReference type="NCBI Taxonomy" id="2799568"/>
    <lineage>
        <taxon>Bacteria</taxon>
        <taxon>Bacillati</taxon>
        <taxon>Bacillota</taxon>
        <taxon>Bacilli</taxon>
        <taxon>Lactobacillales</taxon>
        <taxon>Lactobacillaceae</taxon>
        <taxon>Levilactobacillus</taxon>
    </lineage>
</organism>
<keyword evidence="3" id="KW-1185">Reference proteome</keyword>
<evidence type="ECO:0000313" key="2">
    <source>
        <dbReference type="EMBL" id="MFD1455681.1"/>
    </source>
</evidence>
<dbReference type="InterPro" id="IPR037914">
    <property type="entry name" value="SpoVT-AbrB_sf"/>
</dbReference>
<accession>A0ABW4D275</accession>
<evidence type="ECO:0000256" key="1">
    <source>
        <dbReference type="SAM" id="MobiDB-lite"/>
    </source>
</evidence>
<dbReference type="EMBL" id="JBHTOD010000006">
    <property type="protein sequence ID" value="MFD1455681.1"/>
    <property type="molecule type" value="Genomic_DNA"/>
</dbReference>
<comment type="caution">
    <text evidence="2">The sequence shown here is derived from an EMBL/GenBank/DDBJ whole genome shotgun (WGS) entry which is preliminary data.</text>
</comment>
<reference evidence="3" key="1">
    <citation type="journal article" date="2019" name="Int. J. Syst. Evol. Microbiol.">
        <title>The Global Catalogue of Microorganisms (GCM) 10K type strain sequencing project: providing services to taxonomists for standard genome sequencing and annotation.</title>
        <authorList>
            <consortium name="The Broad Institute Genomics Platform"/>
            <consortium name="The Broad Institute Genome Sequencing Center for Infectious Disease"/>
            <person name="Wu L."/>
            <person name="Ma J."/>
        </authorList>
    </citation>
    <scope>NUCLEOTIDE SEQUENCE [LARGE SCALE GENOMIC DNA]</scope>
    <source>
        <strain evidence="3">CCM 8979</strain>
    </source>
</reference>
<evidence type="ECO:0000313" key="3">
    <source>
        <dbReference type="Proteomes" id="UP001597189"/>
    </source>
</evidence>
<dbReference type="Proteomes" id="UP001597189">
    <property type="component" value="Unassembled WGS sequence"/>
</dbReference>
<dbReference type="RefSeq" id="WP_236000750.1">
    <property type="nucleotide sequence ID" value="NZ_BOLN01000006.1"/>
</dbReference>